<dbReference type="SUPFAM" id="SSF54593">
    <property type="entry name" value="Glyoxalase/Bleomycin resistance protein/Dihydroxybiphenyl dioxygenase"/>
    <property type="match status" value="1"/>
</dbReference>
<dbReference type="InterPro" id="IPR052164">
    <property type="entry name" value="Anthracycline_SecMetBiosynth"/>
</dbReference>
<dbReference type="InterPro" id="IPR029068">
    <property type="entry name" value="Glyas_Bleomycin-R_OHBP_Dase"/>
</dbReference>
<feature type="domain" description="VOC" evidence="1">
    <location>
        <begin position="7"/>
        <end position="126"/>
    </location>
</feature>
<proteinExistence type="predicted"/>
<dbReference type="PROSITE" id="PS51819">
    <property type="entry name" value="VOC"/>
    <property type="match status" value="1"/>
</dbReference>
<reference evidence="3" key="1">
    <citation type="journal article" date="2019" name="Int. J. Syst. Evol. Microbiol.">
        <title>The Global Catalogue of Microorganisms (GCM) 10K type strain sequencing project: providing services to taxonomists for standard genome sequencing and annotation.</title>
        <authorList>
            <consortium name="The Broad Institute Genomics Platform"/>
            <consortium name="The Broad Institute Genome Sequencing Center for Infectious Disease"/>
            <person name="Wu L."/>
            <person name="Ma J."/>
        </authorList>
    </citation>
    <scope>NUCLEOTIDE SEQUENCE [LARGE SCALE GENOMIC DNA]</scope>
    <source>
        <strain evidence="3">CCUG 58938</strain>
    </source>
</reference>
<dbReference type="Proteomes" id="UP001597112">
    <property type="component" value="Unassembled WGS sequence"/>
</dbReference>
<evidence type="ECO:0000313" key="3">
    <source>
        <dbReference type="Proteomes" id="UP001597112"/>
    </source>
</evidence>
<comment type="caution">
    <text evidence="2">The sequence shown here is derived from an EMBL/GenBank/DDBJ whole genome shotgun (WGS) entry which is preliminary data.</text>
</comment>
<gene>
    <name evidence="2" type="ORF">ACFQ21_18315</name>
</gene>
<dbReference type="InterPro" id="IPR037523">
    <property type="entry name" value="VOC_core"/>
</dbReference>
<organism evidence="2 3">
    <name type="scientific">Ohtaekwangia kribbensis</name>
    <dbReference type="NCBI Taxonomy" id="688913"/>
    <lineage>
        <taxon>Bacteria</taxon>
        <taxon>Pseudomonadati</taxon>
        <taxon>Bacteroidota</taxon>
        <taxon>Cytophagia</taxon>
        <taxon>Cytophagales</taxon>
        <taxon>Fulvivirgaceae</taxon>
        <taxon>Ohtaekwangia</taxon>
    </lineage>
</organism>
<dbReference type="CDD" id="cd07247">
    <property type="entry name" value="SgaA_N_like"/>
    <property type="match status" value="1"/>
</dbReference>
<dbReference type="Pfam" id="PF22677">
    <property type="entry name" value="Ble-like_N"/>
    <property type="match status" value="1"/>
</dbReference>
<keyword evidence="3" id="KW-1185">Reference proteome</keyword>
<dbReference type="PANTHER" id="PTHR33993">
    <property type="entry name" value="GLYOXALASE-RELATED"/>
    <property type="match status" value="1"/>
</dbReference>
<dbReference type="PANTHER" id="PTHR33993:SF2">
    <property type="entry name" value="VOC DOMAIN-CONTAINING PROTEIN"/>
    <property type="match status" value="1"/>
</dbReference>
<name>A0ABW3K4W3_9BACT</name>
<sequence>MEMLDNAVNWFEIPVADFERAKKFYSTIYDYTMPEAMVGKTRMGFLLYEQKEQRVGGAICYGEGYIPTKQGARIYLNGGSDLAIVLNRVERAGGKVILPKTLIAEEHGYFALFNDTEGNFLALHSRQ</sequence>
<dbReference type="RefSeq" id="WP_377580823.1">
    <property type="nucleotide sequence ID" value="NZ_JBHTKA010000007.1"/>
</dbReference>
<dbReference type="InterPro" id="IPR053863">
    <property type="entry name" value="Glyoxy/Ble-like_N"/>
</dbReference>
<dbReference type="EMBL" id="JBHTKA010000007">
    <property type="protein sequence ID" value="MFD1001290.1"/>
    <property type="molecule type" value="Genomic_DNA"/>
</dbReference>
<dbReference type="Gene3D" id="3.10.180.10">
    <property type="entry name" value="2,3-Dihydroxybiphenyl 1,2-Dioxygenase, domain 1"/>
    <property type="match status" value="1"/>
</dbReference>
<evidence type="ECO:0000259" key="1">
    <source>
        <dbReference type="PROSITE" id="PS51819"/>
    </source>
</evidence>
<protein>
    <submittedName>
        <fullName evidence="2">VOC family protein</fullName>
    </submittedName>
</protein>
<evidence type="ECO:0000313" key="2">
    <source>
        <dbReference type="EMBL" id="MFD1001290.1"/>
    </source>
</evidence>
<accession>A0ABW3K4W3</accession>